<keyword evidence="2 3" id="KW-0378">Hydrolase</keyword>
<dbReference type="KEGG" id="cvn:111134539"/>
<evidence type="ECO:0000256" key="3">
    <source>
        <dbReference type="RuleBase" id="RU361235"/>
    </source>
</evidence>
<reference evidence="6" key="1">
    <citation type="submission" date="2025-08" db="UniProtKB">
        <authorList>
            <consortium name="RefSeq"/>
        </authorList>
    </citation>
    <scope>IDENTIFICATION</scope>
    <source>
        <tissue evidence="6">Whole sample</tissue>
    </source>
</reference>
<dbReference type="OrthoDB" id="3200163at2759"/>
<name>A0A8B8EFF6_CRAVI</name>
<dbReference type="Gene3D" id="3.40.50.1820">
    <property type="entry name" value="alpha/beta hydrolase"/>
    <property type="match status" value="1"/>
</dbReference>
<proteinExistence type="inferred from homology"/>
<dbReference type="SUPFAM" id="SSF53474">
    <property type="entry name" value="alpha/beta-Hydrolases"/>
    <property type="match status" value="1"/>
</dbReference>
<dbReference type="GO" id="GO:0016787">
    <property type="term" value="F:hydrolase activity"/>
    <property type="evidence" value="ECO:0007669"/>
    <property type="project" value="UniProtKB-KW"/>
</dbReference>
<gene>
    <name evidence="6" type="primary">LOC111134539</name>
</gene>
<dbReference type="InterPro" id="IPR002018">
    <property type="entry name" value="CarbesteraseB"/>
</dbReference>
<evidence type="ECO:0000313" key="5">
    <source>
        <dbReference type="Proteomes" id="UP000694844"/>
    </source>
</evidence>
<evidence type="ECO:0000256" key="1">
    <source>
        <dbReference type="ARBA" id="ARBA00005964"/>
    </source>
</evidence>
<dbReference type="PROSITE" id="PS00122">
    <property type="entry name" value="CARBOXYLESTERASE_B_1"/>
    <property type="match status" value="1"/>
</dbReference>
<evidence type="ECO:0000313" key="6">
    <source>
        <dbReference type="RefSeq" id="XP_022339372.1"/>
    </source>
</evidence>
<dbReference type="PANTHER" id="PTHR11559">
    <property type="entry name" value="CARBOXYLESTERASE"/>
    <property type="match status" value="1"/>
</dbReference>
<feature type="domain" description="Carboxylesterase type B" evidence="4">
    <location>
        <begin position="38"/>
        <end position="573"/>
    </location>
</feature>
<dbReference type="GeneID" id="111134539"/>
<keyword evidence="5" id="KW-1185">Reference proteome</keyword>
<evidence type="ECO:0000256" key="2">
    <source>
        <dbReference type="ARBA" id="ARBA00022801"/>
    </source>
</evidence>
<dbReference type="InterPro" id="IPR050309">
    <property type="entry name" value="Type-B_Carboxylest/Lipase"/>
</dbReference>
<dbReference type="InterPro" id="IPR019826">
    <property type="entry name" value="Carboxylesterase_B_AS"/>
</dbReference>
<dbReference type="InterPro" id="IPR029058">
    <property type="entry name" value="AB_hydrolase_fold"/>
</dbReference>
<protein>
    <recommendedName>
        <fullName evidence="3">Carboxylic ester hydrolase</fullName>
        <ecNumber evidence="3">3.1.1.-</ecNumber>
    </recommendedName>
</protein>
<dbReference type="EC" id="3.1.1.-" evidence="3"/>
<dbReference type="Pfam" id="PF00135">
    <property type="entry name" value="COesterase"/>
    <property type="match status" value="1"/>
</dbReference>
<organism evidence="5 6">
    <name type="scientific">Crassostrea virginica</name>
    <name type="common">Eastern oyster</name>
    <dbReference type="NCBI Taxonomy" id="6565"/>
    <lineage>
        <taxon>Eukaryota</taxon>
        <taxon>Metazoa</taxon>
        <taxon>Spiralia</taxon>
        <taxon>Lophotrochozoa</taxon>
        <taxon>Mollusca</taxon>
        <taxon>Bivalvia</taxon>
        <taxon>Autobranchia</taxon>
        <taxon>Pteriomorphia</taxon>
        <taxon>Ostreida</taxon>
        <taxon>Ostreoidea</taxon>
        <taxon>Ostreidae</taxon>
        <taxon>Crassostrea</taxon>
    </lineage>
</organism>
<comment type="similarity">
    <text evidence="1 3">Belongs to the type-B carboxylesterase/lipase family.</text>
</comment>
<dbReference type="RefSeq" id="XP_022339372.1">
    <property type="nucleotide sequence ID" value="XM_022483664.1"/>
</dbReference>
<dbReference type="Proteomes" id="UP000694844">
    <property type="component" value="Chromosome 5"/>
</dbReference>
<sequence>MQDLTPKNVSHKIRHVFVTLCLLSNFPVFSENTETSVLVNTPSGRVVGYRETHNHAHEIIRFIGVPYAKAPVNDLRFEKPKPIGKWNNIQGIPQDHGPGCPQVDRGYIGMYVTEYSEDCLHLNLYVPGREIRPEGSLSVMVWIHGVDFSMGSSSEYFPHAIVAHGDVIVITFNYRLALFGFLNLNDPEVNQNVGLWDQLMALQWIHDNIAAFGGNPESVTIFGHSSGAVCAHLLSLMPRNKGLFHKVIAMSGVVSRNSLVKSENARLVRLLLSEKTNCSQLSPASEFVNCLKSVPARDLLEAVSEHVYPLKDNITTDLFFGPSIDNELIKKDPYHYLYDFDCRESQFFRSLDFVAGTTDVEGSLLYRKIMDSRKMELFSDYESKFNFSVDSELPYRVLKESVVPGVIESLYENRPILSHRVAGFYHTHRGGLDQSNKAVKMYGDATIVTPTISALVAHSRNNSRAKTYQYLVTLVSPLPAGPPPPPWFGGCGHEDELYLLFRLMATPINLQMQDFHLDLSMKIVRYWTNFAKTSDPSDEKTEITWPVYDEGKRRYIILDYPIIVHSDLSPEEVAIFQPELSNFVRNGTLDVHDEL</sequence>
<evidence type="ECO:0000259" key="4">
    <source>
        <dbReference type="Pfam" id="PF00135"/>
    </source>
</evidence>
<dbReference type="AlphaFoldDB" id="A0A8B8EFF6"/>
<accession>A0A8B8EFF6</accession>